<proteinExistence type="predicted"/>
<reference evidence="4" key="1">
    <citation type="journal article" date="2014" name="Nat. Commun.">
        <title>The rainbow trout genome provides novel insights into evolution after whole-genome duplication in vertebrates.</title>
        <authorList>
            <person name="Berthelot C."/>
            <person name="Brunet F."/>
            <person name="Chalopin D."/>
            <person name="Juanchich A."/>
            <person name="Bernard M."/>
            <person name="Noel B."/>
            <person name="Bento P."/>
            <person name="Da Silva C."/>
            <person name="Labadie K."/>
            <person name="Alberti A."/>
            <person name="Aury J.M."/>
            <person name="Louis A."/>
            <person name="Dehais P."/>
            <person name="Bardou P."/>
            <person name="Montfort J."/>
            <person name="Klopp C."/>
            <person name="Cabau C."/>
            <person name="Gaspin C."/>
            <person name="Thorgaard G.H."/>
            <person name="Boussaha M."/>
            <person name="Quillet E."/>
            <person name="Guyomard R."/>
            <person name="Galiana D."/>
            <person name="Bobe J."/>
            <person name="Volff J.N."/>
            <person name="Genet C."/>
            <person name="Wincker P."/>
            <person name="Jaillon O."/>
            <person name="Roest Crollius H."/>
            <person name="Guiguen Y."/>
        </authorList>
    </citation>
    <scope>NUCLEOTIDE SEQUENCE [LARGE SCALE GENOMIC DNA]</scope>
</reference>
<dbReference type="PROSITE" id="PS50271">
    <property type="entry name" value="ZF_UBP"/>
    <property type="match status" value="1"/>
</dbReference>
<protein>
    <recommendedName>
        <fullName evidence="3">UBP-type domain-containing protein</fullName>
    </recommendedName>
</protein>
<dbReference type="Gene3D" id="3.30.40.10">
    <property type="entry name" value="Zinc/RING finger domain, C3HC4 (zinc finger)"/>
    <property type="match status" value="1"/>
</dbReference>
<evidence type="ECO:0000259" key="3">
    <source>
        <dbReference type="PROSITE" id="PS50271"/>
    </source>
</evidence>
<evidence type="ECO:0000256" key="2">
    <source>
        <dbReference type="PROSITE-ProRule" id="PRU00502"/>
    </source>
</evidence>
<evidence type="ECO:0000256" key="1">
    <source>
        <dbReference type="ARBA" id="ARBA00022786"/>
    </source>
</evidence>
<dbReference type="AlphaFoldDB" id="A0A060YHK7"/>
<evidence type="ECO:0000313" key="4">
    <source>
        <dbReference type="EMBL" id="CDQ88929.1"/>
    </source>
</evidence>
<dbReference type="EMBL" id="FR909065">
    <property type="protein sequence ID" value="CDQ88929.1"/>
    <property type="molecule type" value="Genomic_DNA"/>
</dbReference>
<gene>
    <name evidence="4" type="ORF">GSONMT00046428001</name>
</gene>
<accession>A0A060YHK7</accession>
<dbReference type="InterPro" id="IPR013083">
    <property type="entry name" value="Znf_RING/FYVE/PHD"/>
</dbReference>
<dbReference type="STRING" id="8022.A0A060YHK7"/>
<organism evidence="4 5">
    <name type="scientific">Oncorhynchus mykiss</name>
    <name type="common">Rainbow trout</name>
    <name type="synonym">Salmo gairdneri</name>
    <dbReference type="NCBI Taxonomy" id="8022"/>
    <lineage>
        <taxon>Eukaryota</taxon>
        <taxon>Metazoa</taxon>
        <taxon>Chordata</taxon>
        <taxon>Craniata</taxon>
        <taxon>Vertebrata</taxon>
        <taxon>Euteleostomi</taxon>
        <taxon>Actinopterygii</taxon>
        <taxon>Neopterygii</taxon>
        <taxon>Teleostei</taxon>
        <taxon>Protacanthopterygii</taxon>
        <taxon>Salmoniformes</taxon>
        <taxon>Salmonidae</taxon>
        <taxon>Salmoninae</taxon>
        <taxon>Oncorhynchus</taxon>
    </lineage>
</organism>
<dbReference type="InterPro" id="IPR001607">
    <property type="entry name" value="Znf_UBP"/>
</dbReference>
<dbReference type="GO" id="GO:0008270">
    <property type="term" value="F:zinc ion binding"/>
    <property type="evidence" value="ECO:0007669"/>
    <property type="project" value="UniProtKB-KW"/>
</dbReference>
<keyword evidence="2" id="KW-0862">Zinc</keyword>
<feature type="domain" description="UBP-type" evidence="3">
    <location>
        <begin position="1"/>
        <end position="90"/>
    </location>
</feature>
<feature type="non-terminal residue" evidence="4">
    <location>
        <position position="1"/>
    </location>
</feature>
<sequence length="160" mass="18454">LSACVVFNAVNLSLSRYVNAHAKQHYEDSQSQVTGGAGQKRCEEQEKNAQHLVCMDCSSYSLFCYRCDDFVVNDTKLGHVQKVREHLRSLDNSPLAVDRRTKRKLLESNSPTSKLLKDNVSVPRFDWFYLPDVKTRCFLILYLSDTDTSEQTSFRLFCRM</sequence>
<dbReference type="PaxDb" id="8022-A0A060YHK7"/>
<keyword evidence="2" id="KW-0479">Metal-binding</keyword>
<evidence type="ECO:0000313" key="5">
    <source>
        <dbReference type="Proteomes" id="UP000193380"/>
    </source>
</evidence>
<dbReference type="SUPFAM" id="SSF57850">
    <property type="entry name" value="RING/U-box"/>
    <property type="match status" value="1"/>
</dbReference>
<dbReference type="Pfam" id="PF02148">
    <property type="entry name" value="zf-UBP"/>
    <property type="match status" value="1"/>
</dbReference>
<dbReference type="Proteomes" id="UP000193380">
    <property type="component" value="Unassembled WGS sequence"/>
</dbReference>
<reference evidence="4" key="2">
    <citation type="submission" date="2014-03" db="EMBL/GenBank/DDBJ databases">
        <authorList>
            <person name="Genoscope - CEA"/>
        </authorList>
    </citation>
    <scope>NUCLEOTIDE SEQUENCE</scope>
</reference>
<keyword evidence="2" id="KW-0863">Zinc-finger</keyword>
<name>A0A060YHK7_ONCMY</name>
<keyword evidence="1" id="KW-0833">Ubl conjugation pathway</keyword>